<proteinExistence type="predicted"/>
<evidence type="ECO:0000313" key="3">
    <source>
        <dbReference type="Proteomes" id="UP001528672"/>
    </source>
</evidence>
<comment type="caution">
    <text evidence="2">The sequence shown here is derived from an EMBL/GenBank/DDBJ whole genome shotgun (WGS) entry which is preliminary data.</text>
</comment>
<keyword evidence="3" id="KW-1185">Reference proteome</keyword>
<feature type="region of interest" description="Disordered" evidence="1">
    <location>
        <begin position="1"/>
        <end position="21"/>
    </location>
</feature>
<name>A0ABT5MLU1_9BURK</name>
<gene>
    <name evidence="2" type="ORF">PSQ39_19970</name>
</gene>
<sequence>MVARPADADATQPSSSWPPDALQGRFEGREAFAERLRLALAEAARLGWQEMVWSDATFEDWPLGERAVAESLQAWSRGGRRLLLLACHYDEVQRRHARFVQWRRTWDHLIEARACRRADPGDLPSALWSPAWMLQRLDLQRSTGVCSTVPERRVQLRESLDSWWRRGSPAFPASTLGL</sequence>
<dbReference type="EMBL" id="JAQSIO010000011">
    <property type="protein sequence ID" value="MDD0816919.1"/>
    <property type="molecule type" value="Genomic_DNA"/>
</dbReference>
<accession>A0ABT5MLU1</accession>
<evidence type="ECO:0000256" key="1">
    <source>
        <dbReference type="SAM" id="MobiDB-lite"/>
    </source>
</evidence>
<organism evidence="2 3">
    <name type="scientific">Curvibacter microcysteis</name>
    <dbReference type="NCBI Taxonomy" id="3026419"/>
    <lineage>
        <taxon>Bacteria</taxon>
        <taxon>Pseudomonadati</taxon>
        <taxon>Pseudomonadota</taxon>
        <taxon>Betaproteobacteria</taxon>
        <taxon>Burkholderiales</taxon>
        <taxon>Comamonadaceae</taxon>
        <taxon>Curvibacter</taxon>
    </lineage>
</organism>
<evidence type="ECO:0000313" key="2">
    <source>
        <dbReference type="EMBL" id="MDD0816919.1"/>
    </source>
</evidence>
<dbReference type="Proteomes" id="UP001528672">
    <property type="component" value="Unassembled WGS sequence"/>
</dbReference>
<dbReference type="RefSeq" id="WP_273929150.1">
    <property type="nucleotide sequence ID" value="NZ_JAQSIO010000011.1"/>
</dbReference>
<reference evidence="2 3" key="1">
    <citation type="submission" date="2023-02" db="EMBL/GenBank/DDBJ databases">
        <title>Bacterial whole genome sequence for Curvibacter sp. HBC28.</title>
        <authorList>
            <person name="Le V."/>
            <person name="Ko S.-R."/>
            <person name="Ahn C.-Y."/>
            <person name="Oh H.-M."/>
        </authorList>
    </citation>
    <scope>NUCLEOTIDE SEQUENCE [LARGE SCALE GENOMIC DNA]</scope>
    <source>
        <strain evidence="2 3">HBC28</strain>
    </source>
</reference>
<protein>
    <submittedName>
        <fullName evidence="2">Uncharacterized protein</fullName>
    </submittedName>
</protein>